<feature type="compositionally biased region" description="Low complexity" evidence="3">
    <location>
        <begin position="119"/>
        <end position="136"/>
    </location>
</feature>
<feature type="compositionally biased region" description="Basic and acidic residues" evidence="3">
    <location>
        <begin position="185"/>
        <end position="202"/>
    </location>
</feature>
<name>A0AAW1BWI8_CROAD</name>
<feature type="region of interest" description="Disordered" evidence="3">
    <location>
        <begin position="167"/>
        <end position="237"/>
    </location>
</feature>
<reference evidence="4 5" key="1">
    <citation type="journal article" date="2024" name="Proc. Natl. Acad. Sci. U.S.A.">
        <title>The genetic regulatory architecture and epigenomic basis for age-related changes in rattlesnake venom.</title>
        <authorList>
            <person name="Hogan M.P."/>
            <person name="Holding M.L."/>
            <person name="Nystrom G.S."/>
            <person name="Colston T.J."/>
            <person name="Bartlett D.A."/>
            <person name="Mason A.J."/>
            <person name="Ellsworth S.A."/>
            <person name="Rautsaw R.M."/>
            <person name="Lawrence K.C."/>
            <person name="Strickland J.L."/>
            <person name="He B."/>
            <person name="Fraser P."/>
            <person name="Margres M.J."/>
            <person name="Gilbert D.M."/>
            <person name="Gibbs H.L."/>
            <person name="Parkinson C.L."/>
            <person name="Rokyta D.R."/>
        </authorList>
    </citation>
    <scope>NUCLEOTIDE SEQUENCE [LARGE SCALE GENOMIC DNA]</scope>
    <source>
        <strain evidence="4">DRR0105</strain>
    </source>
</reference>
<evidence type="ECO:0000256" key="2">
    <source>
        <dbReference type="ARBA" id="ARBA00022801"/>
    </source>
</evidence>
<dbReference type="Proteomes" id="UP001474421">
    <property type="component" value="Unassembled WGS sequence"/>
</dbReference>
<dbReference type="Gene3D" id="3.75.10.10">
    <property type="entry name" value="L-arginine/glycine Amidinotransferase, Chain A"/>
    <property type="match status" value="1"/>
</dbReference>
<feature type="region of interest" description="Disordered" evidence="3">
    <location>
        <begin position="104"/>
        <end position="146"/>
    </location>
</feature>
<evidence type="ECO:0000256" key="3">
    <source>
        <dbReference type="SAM" id="MobiDB-lite"/>
    </source>
</evidence>
<organism evidence="4 5">
    <name type="scientific">Crotalus adamanteus</name>
    <name type="common">Eastern diamondback rattlesnake</name>
    <dbReference type="NCBI Taxonomy" id="8729"/>
    <lineage>
        <taxon>Eukaryota</taxon>
        <taxon>Metazoa</taxon>
        <taxon>Chordata</taxon>
        <taxon>Craniata</taxon>
        <taxon>Vertebrata</taxon>
        <taxon>Euteleostomi</taxon>
        <taxon>Lepidosauria</taxon>
        <taxon>Squamata</taxon>
        <taxon>Bifurcata</taxon>
        <taxon>Unidentata</taxon>
        <taxon>Episquamata</taxon>
        <taxon>Toxicofera</taxon>
        <taxon>Serpentes</taxon>
        <taxon>Colubroidea</taxon>
        <taxon>Viperidae</taxon>
        <taxon>Crotalinae</taxon>
        <taxon>Crotalus</taxon>
    </lineage>
</organism>
<gene>
    <name evidence="4" type="ORF">NXF25_004602</name>
</gene>
<evidence type="ECO:0000256" key="1">
    <source>
        <dbReference type="ARBA" id="ARBA00008532"/>
    </source>
</evidence>
<dbReference type="GO" id="GO:0016787">
    <property type="term" value="F:hydrolase activity"/>
    <property type="evidence" value="ECO:0007669"/>
    <property type="project" value="UniProtKB-KW"/>
</dbReference>
<dbReference type="FunFam" id="3.75.10.10:FF:000004">
    <property type="entry name" value="N(G),N(G)-dimethylarginine dimethylaminohydrolase 1"/>
    <property type="match status" value="1"/>
</dbReference>
<accession>A0AAW1BWI8</accession>
<comment type="caution">
    <text evidence="4">The sequence shown here is derived from an EMBL/GenBank/DDBJ whole genome shotgun (WGS) entry which is preliminary data.</text>
</comment>
<dbReference type="PANTHER" id="PTHR12737">
    <property type="entry name" value="DIMETHYLARGININE DIMETHYLAMINOHYDROLASE"/>
    <property type="match status" value="1"/>
</dbReference>
<dbReference type="InterPro" id="IPR033199">
    <property type="entry name" value="DDAH-like"/>
</dbReference>
<keyword evidence="5" id="KW-1185">Reference proteome</keyword>
<dbReference type="PANTHER" id="PTHR12737:SF16">
    <property type="entry name" value="N(G),N(G)-DIMETHYLARGININE DIMETHYLAMINOHYDROLASE 2"/>
    <property type="match status" value="1"/>
</dbReference>
<protein>
    <submittedName>
        <fullName evidence="4">NG-NG-dimethylarginine dimethylaminohydrolase 1-like</fullName>
    </submittedName>
</protein>
<keyword evidence="2" id="KW-0378">Hydrolase</keyword>
<evidence type="ECO:0000313" key="5">
    <source>
        <dbReference type="Proteomes" id="UP001474421"/>
    </source>
</evidence>
<dbReference type="SUPFAM" id="SSF55909">
    <property type="entry name" value="Pentein"/>
    <property type="match status" value="1"/>
</dbReference>
<evidence type="ECO:0000313" key="4">
    <source>
        <dbReference type="EMBL" id="KAK9405828.1"/>
    </source>
</evidence>
<proteinExistence type="inferred from homology"/>
<comment type="similarity">
    <text evidence="1">Belongs to the DDAH family.</text>
</comment>
<dbReference type="AlphaFoldDB" id="A0AAW1BWI8"/>
<dbReference type="EMBL" id="JAOTOJ010000002">
    <property type="protein sequence ID" value="KAK9405828.1"/>
    <property type="molecule type" value="Genomic_DNA"/>
</dbReference>
<sequence>MVESCCRRDRFLTVAAYEVSSLATPPKEDLPPPPRIPNKFVIFGSAPTQLSLSRERKTPFSLSHVGKGAHSWIVVWNRARGGGRDGGAGRVFCFEPALWGGEGFAGAPPPPSSSLETMRSPSSSSAAAPPARVPEPAKAKPARPQRTSGLLWEWKSVCVGGGEAERLGRSRLPPALSRLPSVRQAAERKSGGPTARRTELKKGVLAGNPASPRCLPFSGVSSEEKKKKRGRRNFPVNGLAEGANMASVSSFGKYTHAIVRCIPSSFATAETTADGSDSGSDPVDLAKAHRQYGVYTGILRQKLGLQVIELAADEGFPYATLVGDLAVIQGDTVLLTRPWMPTRRDEISCVKKVLEELKLRVVEVTDEGATLDGSDVLFTGREFFVGISKWTNHRGAEMVADAFRDFAVSTVPVSGTLHLRSFCSMAGPDTVVIGSSEVAKKAMKTMEQLTDHHYETLTVPDDPAANCIYARLGQKSSVLLHRSTEEYPNSVQPFQKLPDYTLIPSACTEVAKLGGTLSSCSLLINKKLEI</sequence>